<keyword evidence="3" id="KW-0479">Metal-binding</keyword>
<dbReference type="InterPro" id="IPR036821">
    <property type="entry name" value="Peptide_deformylase_sf"/>
</dbReference>
<dbReference type="GO" id="GO:0046872">
    <property type="term" value="F:metal ion binding"/>
    <property type="evidence" value="ECO:0007669"/>
    <property type="project" value="UniProtKB-KW"/>
</dbReference>
<dbReference type="Pfam" id="PF01327">
    <property type="entry name" value="Pep_deformylase"/>
    <property type="match status" value="1"/>
</dbReference>
<comment type="function">
    <text evidence="3">Removes the formyl group from the N-terminal Met of newly synthesized proteins. Requires at least a dipeptide for an efficient rate of reaction. N-terminal L-methionine is a prerequisite for activity but the enzyme has broad specificity at other positions.</text>
</comment>
<name>A0A1G9VPF8_9FIRM</name>
<dbReference type="CDD" id="cd00487">
    <property type="entry name" value="Pep_deformylase"/>
    <property type="match status" value="1"/>
</dbReference>
<keyword evidence="2 3" id="KW-0408">Iron</keyword>
<comment type="catalytic activity">
    <reaction evidence="3">
        <text>N-terminal N-formyl-L-methionyl-[peptide] + H2O = N-terminal L-methionyl-[peptide] + formate</text>
        <dbReference type="Rhea" id="RHEA:24420"/>
        <dbReference type="Rhea" id="RHEA-COMP:10639"/>
        <dbReference type="Rhea" id="RHEA-COMP:10640"/>
        <dbReference type="ChEBI" id="CHEBI:15377"/>
        <dbReference type="ChEBI" id="CHEBI:15740"/>
        <dbReference type="ChEBI" id="CHEBI:49298"/>
        <dbReference type="ChEBI" id="CHEBI:64731"/>
        <dbReference type="EC" id="3.5.1.88"/>
    </reaction>
</comment>
<dbReference type="HAMAP" id="MF_00163">
    <property type="entry name" value="Pep_deformylase"/>
    <property type="match status" value="1"/>
</dbReference>
<reference evidence="4 5" key="1">
    <citation type="submission" date="2016-10" db="EMBL/GenBank/DDBJ databases">
        <authorList>
            <person name="de Groot N.N."/>
        </authorList>
    </citation>
    <scope>NUCLEOTIDE SEQUENCE [LARGE SCALE GENOMIC DNA]</scope>
    <source>
        <strain evidence="4 5">CGMCC 1.5012</strain>
    </source>
</reference>
<accession>A0A1G9VPF8</accession>
<sequence length="154" mass="17052">MATRKIVLYGDEVLRKRCKEVTCFDAKLATLIDDMVQTLHKADGVGLAASQVGVLKRVVVIDVGDGRLYELVNPVIVSSSGQQVGPEGCLSYPGEYGMVERPNEVTVEYFDRHGKKQRASGTELLARAICHELDHLDGKLFMDIATRMLKNDEE</sequence>
<dbReference type="SUPFAM" id="SSF56420">
    <property type="entry name" value="Peptide deformylase"/>
    <property type="match status" value="1"/>
</dbReference>
<dbReference type="AlphaFoldDB" id="A0A1G9VPF8"/>
<comment type="cofactor">
    <cofactor evidence="3">
        <name>Fe(2+)</name>
        <dbReference type="ChEBI" id="CHEBI:29033"/>
    </cofactor>
    <text evidence="3">Binds 1 Fe(2+) ion.</text>
</comment>
<dbReference type="InterPro" id="IPR023635">
    <property type="entry name" value="Peptide_deformylase"/>
</dbReference>
<feature type="active site" evidence="3">
    <location>
        <position position="132"/>
    </location>
</feature>
<evidence type="ECO:0000313" key="5">
    <source>
        <dbReference type="Proteomes" id="UP000199182"/>
    </source>
</evidence>
<evidence type="ECO:0000313" key="4">
    <source>
        <dbReference type="EMBL" id="SDM73705.1"/>
    </source>
</evidence>
<dbReference type="STRING" id="258515.SAMN05192585_10455"/>
<dbReference type="Proteomes" id="UP000199182">
    <property type="component" value="Unassembled WGS sequence"/>
</dbReference>
<dbReference type="RefSeq" id="WP_092637999.1">
    <property type="nucleotide sequence ID" value="NZ_FNID01000004.1"/>
</dbReference>
<dbReference type="PIRSF" id="PIRSF004749">
    <property type="entry name" value="Pep_def"/>
    <property type="match status" value="1"/>
</dbReference>
<keyword evidence="3" id="KW-0648">Protein biosynthesis</keyword>
<protein>
    <recommendedName>
        <fullName evidence="3">Peptide deformylase</fullName>
        <shortName evidence="3">PDF</shortName>
        <ecNumber evidence="3">3.5.1.88</ecNumber>
    </recommendedName>
    <alternativeName>
        <fullName evidence="3">Polypeptide deformylase</fullName>
    </alternativeName>
</protein>
<dbReference type="OrthoDB" id="9784988at2"/>
<gene>
    <name evidence="3" type="primary">def</name>
    <name evidence="4" type="ORF">SAMN05192585_10455</name>
</gene>
<comment type="similarity">
    <text evidence="1 3">Belongs to the polypeptide deformylase family.</text>
</comment>
<dbReference type="Gene3D" id="3.90.45.10">
    <property type="entry name" value="Peptide deformylase"/>
    <property type="match status" value="1"/>
</dbReference>
<dbReference type="NCBIfam" id="NF001159">
    <property type="entry name" value="PRK00150.1-3"/>
    <property type="match status" value="1"/>
</dbReference>
<organism evidence="4 5">
    <name type="scientific">Acetanaerobacterium elongatum</name>
    <dbReference type="NCBI Taxonomy" id="258515"/>
    <lineage>
        <taxon>Bacteria</taxon>
        <taxon>Bacillati</taxon>
        <taxon>Bacillota</taxon>
        <taxon>Clostridia</taxon>
        <taxon>Eubacteriales</taxon>
        <taxon>Oscillospiraceae</taxon>
        <taxon>Acetanaerobacterium</taxon>
    </lineage>
</organism>
<dbReference type="PANTHER" id="PTHR10458:SF22">
    <property type="entry name" value="PEPTIDE DEFORMYLASE"/>
    <property type="match status" value="1"/>
</dbReference>
<dbReference type="NCBIfam" id="TIGR00079">
    <property type="entry name" value="pept_deformyl"/>
    <property type="match status" value="1"/>
</dbReference>
<feature type="binding site" evidence="3">
    <location>
        <position position="89"/>
    </location>
    <ligand>
        <name>Fe cation</name>
        <dbReference type="ChEBI" id="CHEBI:24875"/>
    </ligand>
</feature>
<keyword evidence="3" id="KW-0378">Hydrolase</keyword>
<keyword evidence="5" id="KW-1185">Reference proteome</keyword>
<evidence type="ECO:0000256" key="2">
    <source>
        <dbReference type="ARBA" id="ARBA00023004"/>
    </source>
</evidence>
<dbReference type="GO" id="GO:0006412">
    <property type="term" value="P:translation"/>
    <property type="evidence" value="ECO:0007669"/>
    <property type="project" value="UniProtKB-UniRule"/>
</dbReference>
<dbReference type="EC" id="3.5.1.88" evidence="3"/>
<evidence type="ECO:0000256" key="3">
    <source>
        <dbReference type="HAMAP-Rule" id="MF_00163"/>
    </source>
</evidence>
<dbReference type="PRINTS" id="PR01576">
    <property type="entry name" value="PDEFORMYLASE"/>
</dbReference>
<evidence type="ECO:0000256" key="1">
    <source>
        <dbReference type="ARBA" id="ARBA00010759"/>
    </source>
</evidence>
<feature type="binding site" evidence="3">
    <location>
        <position position="131"/>
    </location>
    <ligand>
        <name>Fe cation</name>
        <dbReference type="ChEBI" id="CHEBI:24875"/>
    </ligand>
</feature>
<dbReference type="EMBL" id="FNID01000004">
    <property type="protein sequence ID" value="SDM73705.1"/>
    <property type="molecule type" value="Genomic_DNA"/>
</dbReference>
<dbReference type="PANTHER" id="PTHR10458">
    <property type="entry name" value="PEPTIDE DEFORMYLASE"/>
    <property type="match status" value="1"/>
</dbReference>
<proteinExistence type="inferred from homology"/>
<feature type="binding site" evidence="3">
    <location>
        <position position="135"/>
    </location>
    <ligand>
        <name>Fe cation</name>
        <dbReference type="ChEBI" id="CHEBI:24875"/>
    </ligand>
</feature>
<dbReference type="GO" id="GO:0042586">
    <property type="term" value="F:peptide deformylase activity"/>
    <property type="evidence" value="ECO:0007669"/>
    <property type="project" value="UniProtKB-UniRule"/>
</dbReference>